<evidence type="ECO:0000259" key="5">
    <source>
        <dbReference type="SMART" id="SM00872"/>
    </source>
</evidence>
<keyword evidence="4" id="KW-0326">Glycosidase</keyword>
<dbReference type="InterPro" id="IPR011682">
    <property type="entry name" value="Glyco_hydro_38_C"/>
</dbReference>
<dbReference type="SUPFAM" id="SSF74650">
    <property type="entry name" value="Galactose mutarotase-like"/>
    <property type="match status" value="1"/>
</dbReference>
<dbReference type="InterPro" id="IPR015341">
    <property type="entry name" value="Glyco_hydro_38_cen"/>
</dbReference>
<evidence type="ECO:0000313" key="7">
    <source>
        <dbReference type="Proteomes" id="UP000243002"/>
    </source>
</evidence>
<dbReference type="Pfam" id="PF09261">
    <property type="entry name" value="Alpha-mann_mid"/>
    <property type="match status" value="1"/>
</dbReference>
<dbReference type="EMBL" id="PXXO01000008">
    <property type="protein sequence ID" value="PSJ05015.1"/>
    <property type="molecule type" value="Genomic_DNA"/>
</dbReference>
<accession>A0A2P7MV20</accession>
<feature type="domain" description="Glycoside hydrolase family 38 central" evidence="5">
    <location>
        <begin position="459"/>
        <end position="528"/>
    </location>
</feature>
<dbReference type="Gene3D" id="3.20.110.10">
    <property type="entry name" value="Glycoside hydrolase 38, N terminal domain"/>
    <property type="match status" value="1"/>
</dbReference>
<evidence type="ECO:0000256" key="2">
    <source>
        <dbReference type="ARBA" id="ARBA00022723"/>
    </source>
</evidence>
<dbReference type="Gene3D" id="1.20.1270.50">
    <property type="entry name" value="Glycoside hydrolase family 38, central domain"/>
    <property type="match status" value="1"/>
</dbReference>
<dbReference type="InterPro" id="IPR000602">
    <property type="entry name" value="Glyco_hydro_38_N"/>
</dbReference>
<dbReference type="InterPro" id="IPR011013">
    <property type="entry name" value="Gal_mutarotase_sf_dom"/>
</dbReference>
<protein>
    <submittedName>
        <fullName evidence="6">Alpha-mannosidase</fullName>
    </submittedName>
</protein>
<dbReference type="InterPro" id="IPR037094">
    <property type="entry name" value="Glyco_hydro_38_cen_sf"/>
</dbReference>
<organism evidence="6 7">
    <name type="scientific">Cyanobium usitatum str. Tous</name>
    <dbReference type="NCBI Taxonomy" id="2116684"/>
    <lineage>
        <taxon>Bacteria</taxon>
        <taxon>Bacillati</taxon>
        <taxon>Cyanobacteriota</taxon>
        <taxon>Cyanophyceae</taxon>
        <taxon>Synechococcales</taxon>
        <taxon>Prochlorococcaceae</taxon>
        <taxon>Cyanobium</taxon>
    </lineage>
</organism>
<dbReference type="GO" id="GO:0046872">
    <property type="term" value="F:metal ion binding"/>
    <property type="evidence" value="ECO:0007669"/>
    <property type="project" value="UniProtKB-KW"/>
</dbReference>
<evidence type="ECO:0000256" key="4">
    <source>
        <dbReference type="ARBA" id="ARBA00023295"/>
    </source>
</evidence>
<evidence type="ECO:0000313" key="6">
    <source>
        <dbReference type="EMBL" id="PSJ05015.1"/>
    </source>
</evidence>
<reference evidence="6 7" key="1">
    <citation type="journal article" date="2018" name="Environ. Microbiol.">
        <title>Ecological and genomic features of two widespread freshwater picocyanobacteria.</title>
        <authorList>
            <person name="Cabello-Yeves P.J."/>
            <person name="Picazo A."/>
            <person name="Camacho A."/>
            <person name="Callieri C."/>
            <person name="Rosselli R."/>
            <person name="Roda-Garcia J.J."/>
            <person name="Coutinho F.H."/>
            <person name="Rodriguez-Valera F."/>
        </authorList>
    </citation>
    <scope>NUCLEOTIDE SEQUENCE [LARGE SCALE GENOMIC DNA]</scope>
    <source>
        <strain evidence="6 7">Tous</strain>
    </source>
</reference>
<dbReference type="AlphaFoldDB" id="A0A2P7MV20"/>
<dbReference type="Pfam" id="PF07748">
    <property type="entry name" value="Glyco_hydro_38C"/>
    <property type="match status" value="1"/>
</dbReference>
<keyword evidence="3" id="KW-0378">Hydrolase</keyword>
<dbReference type="Proteomes" id="UP000243002">
    <property type="component" value="Unassembled WGS sequence"/>
</dbReference>
<dbReference type="GO" id="GO:0030246">
    <property type="term" value="F:carbohydrate binding"/>
    <property type="evidence" value="ECO:0007669"/>
    <property type="project" value="InterPro"/>
</dbReference>
<dbReference type="InterPro" id="IPR027291">
    <property type="entry name" value="Glyco_hydro_38_N_sf"/>
</dbReference>
<dbReference type="CDD" id="cd10789">
    <property type="entry name" value="GH38N_AMII_ER_cytosolic"/>
    <property type="match status" value="1"/>
</dbReference>
<dbReference type="InterPro" id="IPR011330">
    <property type="entry name" value="Glyco_hydro/deAcase_b/a-brl"/>
</dbReference>
<sequence length="983" mass="109749">MPEASGLGQTPRIETIQSRLRPTHSRWDLQPLWRCVQAGGRLGPALDDPWGQQCRPDWAARGLVIWPRGGQWRELRLRLVCPANWMQLQQPEPVAQARLVLRWWADQVELRVDGARVHGGDLFDTACRWLLPERWWQGEALELELRLRSPLHDDGALIESRLELEPLDPADPVDLLAETKAELAQLRSGEPPTGRFHVLGHAHLDLAWLWPVADTWQAAERTFTSALDLIERFEELHFGHSTPALYAWLQQHRPALFARLQRAVAAGRFEPINGPWVESDCVLISSSSLLRQFQLGQQFSAASFPELEHYLAWLPDSFGFASGLPAVARSTGVRWFCTHKMAWNATNPFPHRLFRWRSRCGSELLALINAPIGTDGDPVAMERYRLAWQGATGVDSALWLPGVGDHGGGPSAEMLEQLRLWQQQAEAAPQHHGSLRGYLADLEPLAPGLPVWRDELYLELHRGCATSRPDQKRHNRTLERLLREAELAQALAGEPETVDWRILLFQQFHDILPGTSIPEVFEQAEPQWRAARRSACLQRDRALQAWLGAGDGEDEGVGVGVGWWLAQLQPLPPRARSLRVPLGCWSWGGVKLPSQPARAGGQWLQLPPLAGVAALPLERTAAAAAPQAVQVEAAQVEAPVWREGWRCGNGLVSFELGPRGLEQLWDSQDQPQLAGPLAWRRFADRGEFWDAWDIATGYRDHPLAWQWQGEPSWLEQGELCTSFVWRGQCGASAVRLEGRLLANTPWLELVLSVDWRQRHELLRLEIPLAQPAQRWAADTSGGVLERPAQPVTAREQARWELPAISWIASVAAGGGLAVLLDGPQGVSASPEQLGVSLLRAPTWPDPGADNGLQRLRLALAPCPAGWCRAQVPKQAVAFREPLWLRPEAAKGRPKRPQALPPLGEGLLLLGCRPLGESGDVVLTVQNCSPCRRYLQVGEGWQLLERLDGLDQPLISQGKLSEDPWLLAPWSLGFWRVRPHWPSA</sequence>
<dbReference type="GO" id="GO:0006013">
    <property type="term" value="P:mannose metabolic process"/>
    <property type="evidence" value="ECO:0007669"/>
    <property type="project" value="InterPro"/>
</dbReference>
<gene>
    <name evidence="6" type="ORF">C7K55_08390</name>
</gene>
<comment type="caution">
    <text evidence="6">The sequence shown here is derived from an EMBL/GenBank/DDBJ whole genome shotgun (WGS) entry which is preliminary data.</text>
</comment>
<dbReference type="PANTHER" id="PTHR46017">
    <property type="entry name" value="ALPHA-MANNOSIDASE 2C1"/>
    <property type="match status" value="1"/>
</dbReference>
<evidence type="ECO:0000256" key="1">
    <source>
        <dbReference type="ARBA" id="ARBA00009792"/>
    </source>
</evidence>
<dbReference type="GO" id="GO:0009313">
    <property type="term" value="P:oligosaccharide catabolic process"/>
    <property type="evidence" value="ECO:0007669"/>
    <property type="project" value="TreeGrafter"/>
</dbReference>
<comment type="similarity">
    <text evidence="1">Belongs to the glycosyl hydrolase 38 family.</text>
</comment>
<dbReference type="OrthoDB" id="9772207at2"/>
<dbReference type="PANTHER" id="PTHR46017:SF1">
    <property type="entry name" value="ALPHA-MANNOSIDASE 2C1"/>
    <property type="match status" value="1"/>
</dbReference>
<dbReference type="InterPro" id="IPR028995">
    <property type="entry name" value="Glyco_hydro_57/38_cen_sf"/>
</dbReference>
<dbReference type="SMART" id="SM00872">
    <property type="entry name" value="Alpha-mann_mid"/>
    <property type="match status" value="1"/>
</dbReference>
<proteinExistence type="inferred from homology"/>
<dbReference type="SUPFAM" id="SSF88713">
    <property type="entry name" value="Glycoside hydrolase/deacetylase"/>
    <property type="match status" value="1"/>
</dbReference>
<keyword evidence="2" id="KW-0479">Metal-binding</keyword>
<keyword evidence="7" id="KW-1185">Reference proteome</keyword>
<name>A0A2P7MV20_9CYAN</name>
<dbReference type="Pfam" id="PF01074">
    <property type="entry name" value="Glyco_hydro_38N"/>
    <property type="match status" value="1"/>
</dbReference>
<evidence type="ECO:0000256" key="3">
    <source>
        <dbReference type="ARBA" id="ARBA00022801"/>
    </source>
</evidence>
<dbReference type="GO" id="GO:0004559">
    <property type="term" value="F:alpha-mannosidase activity"/>
    <property type="evidence" value="ECO:0007669"/>
    <property type="project" value="InterPro"/>
</dbReference>
<dbReference type="SUPFAM" id="SSF88688">
    <property type="entry name" value="Families 57/38 glycoside transferase middle domain"/>
    <property type="match status" value="1"/>
</dbReference>
<dbReference type="Gene3D" id="2.70.98.30">
    <property type="entry name" value="Golgi alpha-mannosidase II, domain 4"/>
    <property type="match status" value="1"/>
</dbReference>